<reference evidence="1 2" key="2">
    <citation type="submission" date="2020-07" db="EMBL/GenBank/DDBJ databases">
        <title>Genome assembly of wild tea tree DASZ reveals pedigree and selection history of tea varieties.</title>
        <authorList>
            <person name="Zhang W."/>
        </authorList>
    </citation>
    <scope>NUCLEOTIDE SEQUENCE [LARGE SCALE GENOMIC DNA]</scope>
    <source>
        <strain evidence="2">cv. G240</strain>
        <tissue evidence="1">Leaf</tissue>
    </source>
</reference>
<name>A0A7J7GN25_CAMSI</name>
<gene>
    <name evidence="1" type="ORF">HYC85_019539</name>
</gene>
<comment type="caution">
    <text evidence="1">The sequence shown here is derived from an EMBL/GenBank/DDBJ whole genome shotgun (WGS) entry which is preliminary data.</text>
</comment>
<sequence>MMMVMPRPEVLLSTLRMEVEITAALFMFTLTPLTTRLMDLPPHYSHTIRMPLILSDTVSYLR</sequence>
<accession>A0A7J7GN25</accession>
<evidence type="ECO:0000313" key="1">
    <source>
        <dbReference type="EMBL" id="KAF5941897.1"/>
    </source>
</evidence>
<evidence type="ECO:0000313" key="2">
    <source>
        <dbReference type="Proteomes" id="UP000593564"/>
    </source>
</evidence>
<proteinExistence type="predicted"/>
<reference evidence="2" key="1">
    <citation type="journal article" date="2020" name="Nat. Commun.">
        <title>Genome assembly of wild tea tree DASZ reveals pedigree and selection history of tea varieties.</title>
        <authorList>
            <person name="Zhang W."/>
            <person name="Zhang Y."/>
            <person name="Qiu H."/>
            <person name="Guo Y."/>
            <person name="Wan H."/>
            <person name="Zhang X."/>
            <person name="Scossa F."/>
            <person name="Alseekh S."/>
            <person name="Zhang Q."/>
            <person name="Wang P."/>
            <person name="Xu L."/>
            <person name="Schmidt M.H."/>
            <person name="Jia X."/>
            <person name="Li D."/>
            <person name="Zhu A."/>
            <person name="Guo F."/>
            <person name="Chen W."/>
            <person name="Ni D."/>
            <person name="Usadel B."/>
            <person name="Fernie A.R."/>
            <person name="Wen W."/>
        </authorList>
    </citation>
    <scope>NUCLEOTIDE SEQUENCE [LARGE SCALE GENOMIC DNA]</scope>
    <source>
        <strain evidence="2">cv. G240</strain>
    </source>
</reference>
<dbReference type="AlphaFoldDB" id="A0A7J7GN25"/>
<dbReference type="Proteomes" id="UP000593564">
    <property type="component" value="Unassembled WGS sequence"/>
</dbReference>
<dbReference type="EMBL" id="JACBKZ010000009">
    <property type="protein sequence ID" value="KAF5941897.1"/>
    <property type="molecule type" value="Genomic_DNA"/>
</dbReference>
<protein>
    <submittedName>
        <fullName evidence="1">Uncharacterized protein</fullName>
    </submittedName>
</protein>
<keyword evidence="2" id="KW-1185">Reference proteome</keyword>
<organism evidence="1 2">
    <name type="scientific">Camellia sinensis</name>
    <name type="common">Tea plant</name>
    <name type="synonym">Thea sinensis</name>
    <dbReference type="NCBI Taxonomy" id="4442"/>
    <lineage>
        <taxon>Eukaryota</taxon>
        <taxon>Viridiplantae</taxon>
        <taxon>Streptophyta</taxon>
        <taxon>Embryophyta</taxon>
        <taxon>Tracheophyta</taxon>
        <taxon>Spermatophyta</taxon>
        <taxon>Magnoliopsida</taxon>
        <taxon>eudicotyledons</taxon>
        <taxon>Gunneridae</taxon>
        <taxon>Pentapetalae</taxon>
        <taxon>asterids</taxon>
        <taxon>Ericales</taxon>
        <taxon>Theaceae</taxon>
        <taxon>Camellia</taxon>
    </lineage>
</organism>